<feature type="compositionally biased region" description="Low complexity" evidence="1">
    <location>
        <begin position="142"/>
        <end position="158"/>
    </location>
</feature>
<gene>
    <name evidence="2" type="ORF">TDIB3V08_LOCUS8810</name>
</gene>
<sequence length="603" mass="66072">MTSRGKMLTKLALDIIQEDVSCGNSSDSGGKSGYQVKRKLVFSDALNILHSAATKQKTDQRETFLVAKNDTTNVIESSKADSSEENFNKARKNIDASVTIEENANQLDVYATDKADTKSQATDGKTPEARGIHRSRSRSDESNSSSSSSESSSSSDSSDGSESEVVDDTDADKNWKPSSDEESSEDEFQKNIDRVFMAQTPSSSDSRKVSKVTATVSTPDVTHSASTVSQTPNLPVTSKPASNNNAVPNIPDLQSVASTPVSTSNAETYVATTVDILSPQAVKRNRPRSNTSQLESVLRDTTQHSPSPPTLHRGGQSSPCTLVRPFQGHQMVTQTTNPRTFQNKEETIYSSTDASDMETDIDGKGKFTLVDKTGRKRLFRSSLRPNSQAKALTSTTNRDLKQEFHTFTLPKDKPVRVVIKGLPPNMAIEDLEQELKEMGFPVTDVRQFTRKTTTDNATKTVTLLPTFQVTLWVKCLKQHITKDCPKKDTTTPAQCVNCMGSHTANYSEFPLYVNLLEKNKLTHGSRINNQNRTKTRIMPSPTPTMTDTQNYPPMRQRPASKGAATKAANTSGGLDPTIHVREVQAQQTHGPLQQENTTTVSDI</sequence>
<feature type="region of interest" description="Disordered" evidence="1">
    <location>
        <begin position="281"/>
        <end position="320"/>
    </location>
</feature>
<feature type="compositionally biased region" description="Basic and acidic residues" evidence="1">
    <location>
        <begin position="125"/>
        <end position="141"/>
    </location>
</feature>
<reference evidence="2" key="1">
    <citation type="submission" date="2020-11" db="EMBL/GenBank/DDBJ databases">
        <authorList>
            <person name="Tran Van P."/>
        </authorList>
    </citation>
    <scope>NUCLEOTIDE SEQUENCE</scope>
</reference>
<name>A0A7R8VQ14_TIMDO</name>
<protein>
    <recommendedName>
        <fullName evidence="3">Flocculation protein FLO11-like</fullName>
    </recommendedName>
</protein>
<feature type="compositionally biased region" description="Polar residues" evidence="1">
    <location>
        <begin position="584"/>
        <end position="603"/>
    </location>
</feature>
<proteinExistence type="predicted"/>
<accession>A0A7R8VQ14</accession>
<dbReference type="AlphaFoldDB" id="A0A7R8VQ14"/>
<evidence type="ECO:0008006" key="3">
    <source>
        <dbReference type="Google" id="ProtNLM"/>
    </source>
</evidence>
<evidence type="ECO:0000313" key="2">
    <source>
        <dbReference type="EMBL" id="CAD7202628.1"/>
    </source>
</evidence>
<evidence type="ECO:0000256" key="1">
    <source>
        <dbReference type="SAM" id="MobiDB-lite"/>
    </source>
</evidence>
<feature type="region of interest" description="Disordered" evidence="1">
    <location>
        <begin position="110"/>
        <end position="251"/>
    </location>
</feature>
<dbReference type="EMBL" id="OA569608">
    <property type="protein sequence ID" value="CAD7202628.1"/>
    <property type="molecule type" value="Genomic_DNA"/>
</dbReference>
<feature type="compositionally biased region" description="Acidic residues" evidence="1">
    <location>
        <begin position="159"/>
        <end position="170"/>
    </location>
</feature>
<feature type="compositionally biased region" description="Polar residues" evidence="1">
    <location>
        <begin position="212"/>
        <end position="247"/>
    </location>
</feature>
<feature type="region of interest" description="Disordered" evidence="1">
    <location>
        <begin position="533"/>
        <end position="603"/>
    </location>
</feature>
<organism evidence="2">
    <name type="scientific">Timema douglasi</name>
    <name type="common">Walking stick</name>
    <dbReference type="NCBI Taxonomy" id="61478"/>
    <lineage>
        <taxon>Eukaryota</taxon>
        <taxon>Metazoa</taxon>
        <taxon>Ecdysozoa</taxon>
        <taxon>Arthropoda</taxon>
        <taxon>Hexapoda</taxon>
        <taxon>Insecta</taxon>
        <taxon>Pterygota</taxon>
        <taxon>Neoptera</taxon>
        <taxon>Polyneoptera</taxon>
        <taxon>Phasmatodea</taxon>
        <taxon>Timematodea</taxon>
        <taxon>Timematoidea</taxon>
        <taxon>Timematidae</taxon>
        <taxon>Timema</taxon>
    </lineage>
</organism>